<dbReference type="Proteomes" id="UP000605676">
    <property type="component" value="Unassembled WGS sequence"/>
</dbReference>
<comment type="caution">
    <text evidence="2">The sequence shown here is derived from an EMBL/GenBank/DDBJ whole genome shotgun (WGS) entry which is preliminary data.</text>
</comment>
<proteinExistence type="predicted"/>
<dbReference type="RefSeq" id="WP_200466807.1">
    <property type="nucleotide sequence ID" value="NZ_JAENRR010000078.1"/>
</dbReference>
<keyword evidence="3" id="KW-1185">Reference proteome</keyword>
<dbReference type="PROSITE" id="PS51257">
    <property type="entry name" value="PROKAR_LIPOPROTEIN"/>
    <property type="match status" value="1"/>
</dbReference>
<dbReference type="InterPro" id="IPR025381">
    <property type="entry name" value="DUF4296"/>
</dbReference>
<evidence type="ECO:0000313" key="3">
    <source>
        <dbReference type="Proteomes" id="UP000605676"/>
    </source>
</evidence>
<accession>A0ABS1HPH7</accession>
<protein>
    <submittedName>
        <fullName evidence="2">DUF4296 domain-containing protein</fullName>
    </submittedName>
</protein>
<name>A0ABS1HPH7_9BACT</name>
<dbReference type="Pfam" id="PF14129">
    <property type="entry name" value="DUF4296"/>
    <property type="match status" value="1"/>
</dbReference>
<dbReference type="EMBL" id="JAENRR010000078">
    <property type="protein sequence ID" value="MBK3519588.1"/>
    <property type="molecule type" value="Genomic_DNA"/>
</dbReference>
<organism evidence="2 3">
    <name type="scientific">Carboxylicivirga marina</name>
    <dbReference type="NCBI Taxonomy" id="2800988"/>
    <lineage>
        <taxon>Bacteria</taxon>
        <taxon>Pseudomonadati</taxon>
        <taxon>Bacteroidota</taxon>
        <taxon>Bacteroidia</taxon>
        <taxon>Marinilabiliales</taxon>
        <taxon>Marinilabiliaceae</taxon>
        <taxon>Carboxylicivirga</taxon>
    </lineage>
</organism>
<reference evidence="2 3" key="1">
    <citation type="submission" date="2021-01" db="EMBL/GenBank/DDBJ databases">
        <title>Carboxyliciviraga sp.nov., isolated from coastal sediments.</title>
        <authorList>
            <person name="Lu D."/>
            <person name="Zhang T."/>
        </authorList>
    </citation>
    <scope>NUCLEOTIDE SEQUENCE [LARGE SCALE GENOMIC DNA]</scope>
    <source>
        <strain evidence="2 3">N1Y132</strain>
    </source>
</reference>
<gene>
    <name evidence="2" type="ORF">JIV24_19745</name>
</gene>
<feature type="domain" description="DUF4296" evidence="1">
    <location>
        <begin position="29"/>
        <end position="110"/>
    </location>
</feature>
<evidence type="ECO:0000259" key="1">
    <source>
        <dbReference type="Pfam" id="PF14129"/>
    </source>
</evidence>
<sequence length="267" mass="30366">MSRYLYTLLIVLILASCSTRPRVPGSLPDEEKMAQVLADIYQVESILGQTRLSYNSGKEDKVSGYYRYVLEEHQMTKVEFDTAMSWYSANPTVLTDVYEEVIEILSRREAEIKNKINKEKDERKALAKIPSKTSLWNDSTSFELPFDAKDSLDNRVPFDVEVDSLSNGIVRLSASYSFKEGGFLDSAQMQMMVSYADSTVDTIQYQIHKSFKKVSGNLTHRVDKSKTLTHLEGYLFEHDTSKHSVVKIEDVKLTFIPTIGAADMSLR</sequence>
<evidence type="ECO:0000313" key="2">
    <source>
        <dbReference type="EMBL" id="MBK3519588.1"/>
    </source>
</evidence>